<proteinExistence type="predicted"/>
<keyword evidence="1" id="KW-1133">Transmembrane helix</keyword>
<organism evidence="3 4">
    <name type="scientific">Crassostrea virginica</name>
    <name type="common">Eastern oyster</name>
    <dbReference type="NCBI Taxonomy" id="6565"/>
    <lineage>
        <taxon>Eukaryota</taxon>
        <taxon>Metazoa</taxon>
        <taxon>Spiralia</taxon>
        <taxon>Lophotrochozoa</taxon>
        <taxon>Mollusca</taxon>
        <taxon>Bivalvia</taxon>
        <taxon>Autobranchia</taxon>
        <taxon>Pteriomorphia</taxon>
        <taxon>Ostreida</taxon>
        <taxon>Ostreoidea</taxon>
        <taxon>Ostreidae</taxon>
        <taxon>Crassostrea</taxon>
    </lineage>
</organism>
<dbReference type="InterPro" id="IPR023355">
    <property type="entry name" value="Myo_ane_neurotoxin_sf"/>
</dbReference>
<dbReference type="RefSeq" id="XP_022313067.1">
    <property type="nucleotide sequence ID" value="XM_022457359.1"/>
</dbReference>
<evidence type="ECO:0000313" key="4">
    <source>
        <dbReference type="RefSeq" id="XP_022313067.1"/>
    </source>
</evidence>
<dbReference type="KEGG" id="cvn:111118067"/>
<keyword evidence="3" id="KW-1185">Reference proteome</keyword>
<sequence>MNKTSCICLFYIALLVLPAPILAKVRAEKDRKKRQALAAPLVGLAGATVGPALFALLVATYGVYKIASLGIKTDRDSHECDIGYCRAKCNSWEYVDWGLTTGCGDYYCCVQR</sequence>
<dbReference type="Proteomes" id="UP000694844">
    <property type="component" value="Chromosome 2"/>
</dbReference>
<keyword evidence="2" id="KW-0732">Signal</keyword>
<keyword evidence="1" id="KW-0812">Transmembrane</keyword>
<evidence type="ECO:0000313" key="3">
    <source>
        <dbReference type="Proteomes" id="UP000694844"/>
    </source>
</evidence>
<evidence type="ECO:0000256" key="2">
    <source>
        <dbReference type="SAM" id="SignalP"/>
    </source>
</evidence>
<protein>
    <submittedName>
        <fullName evidence="4">Big defensin-like</fullName>
    </submittedName>
</protein>
<gene>
    <name evidence="4" type="primary">LOC111118067</name>
</gene>
<evidence type="ECO:0000256" key="1">
    <source>
        <dbReference type="SAM" id="Phobius"/>
    </source>
</evidence>
<keyword evidence="1" id="KW-0472">Membrane</keyword>
<dbReference type="Gene3D" id="2.20.20.10">
    <property type="entry name" value="Anthopleurin-A"/>
    <property type="match status" value="1"/>
</dbReference>
<reference evidence="4" key="1">
    <citation type="submission" date="2025-08" db="UniProtKB">
        <authorList>
            <consortium name="RefSeq"/>
        </authorList>
    </citation>
    <scope>IDENTIFICATION</scope>
    <source>
        <tissue evidence="4">Whole sample</tissue>
    </source>
</reference>
<name>A0A8B8CBD5_CRAVI</name>
<dbReference type="GeneID" id="111118067"/>
<feature type="chain" id="PRO_5034885660" evidence="2">
    <location>
        <begin position="24"/>
        <end position="112"/>
    </location>
</feature>
<accession>A0A8B8CBD5</accession>
<dbReference type="AlphaFoldDB" id="A0A8B8CBD5"/>
<feature type="signal peptide" evidence="2">
    <location>
        <begin position="1"/>
        <end position="23"/>
    </location>
</feature>
<feature type="transmembrane region" description="Helical" evidence="1">
    <location>
        <begin position="39"/>
        <end position="64"/>
    </location>
</feature>